<evidence type="ECO:0000256" key="1">
    <source>
        <dbReference type="ARBA" id="ARBA00008931"/>
    </source>
</evidence>
<dbReference type="Gene3D" id="3.90.1170.10">
    <property type="entry name" value="Ribosomal protein L10e/L16"/>
    <property type="match status" value="1"/>
</dbReference>
<dbReference type="CDD" id="cd01433">
    <property type="entry name" value="Ribosomal_L16_L10e"/>
    <property type="match status" value="1"/>
</dbReference>
<dbReference type="Pfam" id="PF00252">
    <property type="entry name" value="Ribosomal_L16"/>
    <property type="match status" value="1"/>
</dbReference>
<dbReference type="GO" id="GO:0005762">
    <property type="term" value="C:mitochondrial large ribosomal subunit"/>
    <property type="evidence" value="ECO:0007669"/>
    <property type="project" value="TreeGrafter"/>
</dbReference>
<dbReference type="GO" id="GO:0003735">
    <property type="term" value="F:structural constituent of ribosome"/>
    <property type="evidence" value="ECO:0007669"/>
    <property type="project" value="InterPro"/>
</dbReference>
<geneLocation type="chloroplast" evidence="7"/>
<dbReference type="PANTHER" id="PTHR12220:SF13">
    <property type="entry name" value="LARGE RIBOSOMAL SUBUNIT PROTEIN UL16M"/>
    <property type="match status" value="1"/>
</dbReference>
<keyword evidence="6 7" id="KW-0934">Plastid</keyword>
<comment type="similarity">
    <text evidence="1 4 5">Belongs to the universal ribosomal protein uL16 family.</text>
</comment>
<comment type="subunit">
    <text evidence="4 6">Part of the 50S ribosomal subunit.</text>
</comment>
<dbReference type="AlphaFoldDB" id="A0A8F6U5M6"/>
<gene>
    <name evidence="4 7" type="primary">rpl16</name>
</gene>
<dbReference type="NCBIfam" id="TIGR01164">
    <property type="entry name" value="rplP_bact"/>
    <property type="match status" value="1"/>
</dbReference>
<organism evidence="7">
    <name type="scientific">Nitellopsis obtusa</name>
    <dbReference type="NCBI Taxonomy" id="40811"/>
    <lineage>
        <taxon>Eukaryota</taxon>
        <taxon>Viridiplantae</taxon>
        <taxon>Streptophyta</taxon>
        <taxon>Charophyceae</taxon>
        <taxon>Charales</taxon>
        <taxon>Characeae</taxon>
        <taxon>Nitellopsis</taxon>
    </lineage>
</organism>
<proteinExistence type="inferred from homology"/>
<accession>A0A8F6U5M6</accession>
<dbReference type="PANTHER" id="PTHR12220">
    <property type="entry name" value="50S/60S RIBOSOMAL PROTEIN L16"/>
    <property type="match status" value="1"/>
</dbReference>
<dbReference type="GO" id="GO:0019843">
    <property type="term" value="F:rRNA binding"/>
    <property type="evidence" value="ECO:0007669"/>
    <property type="project" value="InterPro"/>
</dbReference>
<keyword evidence="6 7" id="KW-0150">Chloroplast</keyword>
<reference evidence="7" key="1">
    <citation type="journal article" date="2021" name="Biol. Invasions">
        <title>Global high-throughput genotyping of organellar genomes reveals insights into the origin and spread of invasive starry stonewort (Nitellopsis obtusa).</title>
        <authorList>
            <person name="Sleith R.S."/>
            <person name="Karol K.G."/>
        </authorList>
    </citation>
    <scope>NUCLEOTIDE SEQUENCE</scope>
    <source>
        <strain evidence="7">KGK5729</strain>
    </source>
</reference>
<name>A0A8F6U5M6_9VIRI</name>
<dbReference type="InterPro" id="IPR016180">
    <property type="entry name" value="Ribosomal_uL16_dom"/>
</dbReference>
<dbReference type="SUPFAM" id="SSF54686">
    <property type="entry name" value="Ribosomal protein L16p/L10e"/>
    <property type="match status" value="1"/>
</dbReference>
<dbReference type="InterPro" id="IPR020798">
    <property type="entry name" value="Ribosomal_uL16_CS"/>
</dbReference>
<evidence type="ECO:0000256" key="2">
    <source>
        <dbReference type="ARBA" id="ARBA00022980"/>
    </source>
</evidence>
<keyword evidence="2 4" id="KW-0689">Ribosomal protein</keyword>
<dbReference type="EMBL" id="MW556321">
    <property type="protein sequence ID" value="QXT44751.1"/>
    <property type="molecule type" value="Genomic_DNA"/>
</dbReference>
<dbReference type="InterPro" id="IPR036920">
    <property type="entry name" value="Ribosomal_uL16_sf"/>
</dbReference>
<dbReference type="PROSITE" id="PS00586">
    <property type="entry name" value="RIBOSOMAL_L16_1"/>
    <property type="match status" value="1"/>
</dbReference>
<dbReference type="GO" id="GO:0032543">
    <property type="term" value="P:mitochondrial translation"/>
    <property type="evidence" value="ECO:0007669"/>
    <property type="project" value="TreeGrafter"/>
</dbReference>
<keyword evidence="3 4" id="KW-0687">Ribonucleoprotein</keyword>
<evidence type="ECO:0000313" key="7">
    <source>
        <dbReference type="EMBL" id="QXT44751.1"/>
    </source>
</evidence>
<dbReference type="HAMAP" id="MF_01342">
    <property type="entry name" value="Ribosomal_uL16"/>
    <property type="match status" value="1"/>
</dbReference>
<dbReference type="PROSITE" id="PS00701">
    <property type="entry name" value="RIBOSOMAL_L16_2"/>
    <property type="match status" value="1"/>
</dbReference>
<protein>
    <recommendedName>
        <fullName evidence="4">Large ribosomal subunit protein uL16c</fullName>
    </recommendedName>
</protein>
<evidence type="ECO:0000256" key="6">
    <source>
        <dbReference type="RuleBase" id="RU004415"/>
    </source>
</evidence>
<dbReference type="PRINTS" id="PR00060">
    <property type="entry name" value="RIBOSOMALL16"/>
</dbReference>
<evidence type="ECO:0000256" key="3">
    <source>
        <dbReference type="ARBA" id="ARBA00023274"/>
    </source>
</evidence>
<dbReference type="FunFam" id="3.90.1170.10:FF:000001">
    <property type="entry name" value="50S ribosomal protein L16"/>
    <property type="match status" value="1"/>
</dbReference>
<evidence type="ECO:0000256" key="5">
    <source>
        <dbReference type="RuleBase" id="RU004413"/>
    </source>
</evidence>
<dbReference type="InterPro" id="IPR047873">
    <property type="entry name" value="Ribosomal_uL16"/>
</dbReference>
<dbReference type="InterPro" id="IPR000114">
    <property type="entry name" value="Ribosomal_uL16_bact-type"/>
</dbReference>
<comment type="subcellular location">
    <subcellularLocation>
        <location evidence="4 6">Plastid</location>
        <location evidence="4 6">Chloroplast</location>
    </subcellularLocation>
</comment>
<sequence>MLSPRKTKFRKHHRGRMKGISTRGNSIVFGNFALQALEPCWITSRQIEAGRRSMTRYARRGGKIWIRIFPDKPITMRPAETRMGSGKGSPEYWVAVVKPGRILYEMDGIPENVARAAMKIAAYKMPNKTQFLVRDYK</sequence>
<dbReference type="GO" id="GO:0009507">
    <property type="term" value="C:chloroplast"/>
    <property type="evidence" value="ECO:0007669"/>
    <property type="project" value="UniProtKB-SubCell"/>
</dbReference>
<evidence type="ECO:0000256" key="4">
    <source>
        <dbReference type="HAMAP-Rule" id="MF_01342"/>
    </source>
</evidence>